<dbReference type="SUPFAM" id="SSF51294">
    <property type="entry name" value="Hedgehog/intein (Hint) domain"/>
    <property type="match status" value="1"/>
</dbReference>
<dbReference type="EMBL" id="DXAK01000042">
    <property type="protein sequence ID" value="HJA07003.1"/>
    <property type="molecule type" value="Genomic_DNA"/>
</dbReference>
<dbReference type="AlphaFoldDB" id="A0A9D2H9G3"/>
<gene>
    <name evidence="1" type="ORF">H9798_07685</name>
</gene>
<organism evidence="1 2">
    <name type="scientific">Candidatus Mediterraneibacter pullicola</name>
    <dbReference type="NCBI Taxonomy" id="2838682"/>
    <lineage>
        <taxon>Bacteria</taxon>
        <taxon>Bacillati</taxon>
        <taxon>Bacillota</taxon>
        <taxon>Clostridia</taxon>
        <taxon>Lachnospirales</taxon>
        <taxon>Lachnospiraceae</taxon>
        <taxon>Mediterraneibacter</taxon>
    </lineage>
</organism>
<comment type="caution">
    <text evidence="1">The sequence shown here is derived from an EMBL/GenBank/DDBJ whole genome shotgun (WGS) entry which is preliminary data.</text>
</comment>
<sequence length="91" mass="10112">MISEHTLIAMADGSMRPIKMVRVGNQTATRHGGALVFDTWKSVEGSFIRLSVQGYKLEVSKDCPILAADGMWRRAETLKEGDQILTTKCAW</sequence>
<dbReference type="Proteomes" id="UP000824223">
    <property type="component" value="Unassembled WGS sequence"/>
</dbReference>
<evidence type="ECO:0000313" key="1">
    <source>
        <dbReference type="EMBL" id="HJA07003.1"/>
    </source>
</evidence>
<dbReference type="Gene3D" id="2.170.16.10">
    <property type="entry name" value="Hedgehog/Intein (Hint) domain"/>
    <property type="match status" value="1"/>
</dbReference>
<protein>
    <submittedName>
        <fullName evidence="1">Uncharacterized protein</fullName>
    </submittedName>
</protein>
<evidence type="ECO:0000313" key="2">
    <source>
        <dbReference type="Proteomes" id="UP000824223"/>
    </source>
</evidence>
<name>A0A9D2H9G3_9FIRM</name>
<dbReference type="InterPro" id="IPR036844">
    <property type="entry name" value="Hint_dom_sf"/>
</dbReference>
<reference evidence="1" key="2">
    <citation type="submission" date="2021-04" db="EMBL/GenBank/DDBJ databases">
        <authorList>
            <person name="Gilroy R."/>
        </authorList>
    </citation>
    <scope>NUCLEOTIDE SEQUENCE</scope>
    <source>
        <strain evidence="1">ChiSjej2B20-11307</strain>
    </source>
</reference>
<accession>A0A9D2H9G3</accession>
<proteinExistence type="predicted"/>
<reference evidence="1" key="1">
    <citation type="journal article" date="2021" name="PeerJ">
        <title>Extensive microbial diversity within the chicken gut microbiome revealed by metagenomics and culture.</title>
        <authorList>
            <person name="Gilroy R."/>
            <person name="Ravi A."/>
            <person name="Getino M."/>
            <person name="Pursley I."/>
            <person name="Horton D.L."/>
            <person name="Alikhan N.F."/>
            <person name="Baker D."/>
            <person name="Gharbi K."/>
            <person name="Hall N."/>
            <person name="Watson M."/>
            <person name="Adriaenssens E.M."/>
            <person name="Foster-Nyarko E."/>
            <person name="Jarju S."/>
            <person name="Secka A."/>
            <person name="Antonio M."/>
            <person name="Oren A."/>
            <person name="Chaudhuri R.R."/>
            <person name="La Ragione R."/>
            <person name="Hildebrand F."/>
            <person name="Pallen M.J."/>
        </authorList>
    </citation>
    <scope>NUCLEOTIDE SEQUENCE</scope>
    <source>
        <strain evidence="1">ChiSjej2B20-11307</strain>
    </source>
</reference>